<dbReference type="RefSeq" id="WP_168037666.1">
    <property type="nucleotide sequence ID" value="NZ_JAATJH010000003.1"/>
</dbReference>
<accession>A0ABX0XDM3</accession>
<gene>
    <name evidence="1" type="ORF">GGR27_002423</name>
</gene>
<dbReference type="InterPro" id="IPR016161">
    <property type="entry name" value="Ald_DH/histidinol_DH"/>
</dbReference>
<name>A0ABX0XDM3_9BACT</name>
<dbReference type="EMBL" id="JAATJH010000003">
    <property type="protein sequence ID" value="NJC26913.1"/>
    <property type="molecule type" value="Genomic_DNA"/>
</dbReference>
<sequence>MTLQDRLKTLHQLANHLAGPEDEFLTALQKRTEFNNGWFTQENQRASIDAIRDQFLDKDNLATWLTQYPTLHTASAPHKQLTVGLVLAGNIPLVGFHDILCVYVAGHTAQIKLSSKDEFVLPYLLKLLAKFDARAADYFELSGQLKNIDAVIATGSNNSARYFEQYFSKYPHIIRKNRNAVAVLSGKESVEQMRDLCNDVFQYFGLGCRNVSKLYVPAGYDFQPLLEVMHEWKQLQNHVKWKNNFDYNYALTTLNKVSFHLTGPLMLFEEKAIVSRIATLHFSYYEDIEALTSELRTHEEEIQLVVAQPGLLELKTFAFGEAQRPGLSDYADGVDALAFLTSLGAHARPEE</sequence>
<dbReference type="Proteomes" id="UP000770785">
    <property type="component" value="Unassembled WGS sequence"/>
</dbReference>
<evidence type="ECO:0008006" key="3">
    <source>
        <dbReference type="Google" id="ProtNLM"/>
    </source>
</evidence>
<reference evidence="1 2" key="1">
    <citation type="submission" date="2020-03" db="EMBL/GenBank/DDBJ databases">
        <title>Genomic Encyclopedia of Type Strains, Phase IV (KMG-IV): sequencing the most valuable type-strain genomes for metagenomic binning, comparative biology and taxonomic classification.</title>
        <authorList>
            <person name="Goeker M."/>
        </authorList>
    </citation>
    <scope>NUCLEOTIDE SEQUENCE [LARGE SCALE GENOMIC DNA]</scope>
    <source>
        <strain evidence="1 2">DSM 105096</strain>
    </source>
</reference>
<evidence type="ECO:0000313" key="2">
    <source>
        <dbReference type="Proteomes" id="UP000770785"/>
    </source>
</evidence>
<dbReference type="SUPFAM" id="SSF53720">
    <property type="entry name" value="ALDH-like"/>
    <property type="match status" value="1"/>
</dbReference>
<organism evidence="1 2">
    <name type="scientific">Neolewinella antarctica</name>
    <dbReference type="NCBI Taxonomy" id="442734"/>
    <lineage>
        <taxon>Bacteria</taxon>
        <taxon>Pseudomonadati</taxon>
        <taxon>Bacteroidota</taxon>
        <taxon>Saprospiria</taxon>
        <taxon>Saprospirales</taxon>
        <taxon>Lewinellaceae</taxon>
        <taxon>Neolewinella</taxon>
    </lineage>
</organism>
<comment type="caution">
    <text evidence="1">The sequence shown here is derived from an EMBL/GenBank/DDBJ whole genome shotgun (WGS) entry which is preliminary data.</text>
</comment>
<proteinExistence type="predicted"/>
<protein>
    <recommendedName>
        <fullName evidence="3">Acyl-CoA reductase</fullName>
    </recommendedName>
</protein>
<evidence type="ECO:0000313" key="1">
    <source>
        <dbReference type="EMBL" id="NJC26913.1"/>
    </source>
</evidence>
<keyword evidence="2" id="KW-1185">Reference proteome</keyword>